<protein>
    <submittedName>
        <fullName evidence="1">Uncharacterized protein</fullName>
    </submittedName>
</protein>
<accession>A0A160F346</accession>
<dbReference type="AlphaFoldDB" id="A0A160F346"/>
<reference evidence="1 2" key="1">
    <citation type="journal article" date="2006" name="Syst. Appl. Microbiol.">
        <title>Anoxybacillus amylolyticus sp. nov., a thermophilic amylase producing bacterium isolated from Mount Rittmann (Antarctica).</title>
        <authorList>
            <person name="Poli A."/>
            <person name="Esposito E."/>
            <person name="Lama L."/>
            <person name="Orlando P."/>
            <person name="Nicolaus G."/>
            <person name="de Appolonia F."/>
            <person name="Gambacorta A."/>
            <person name="Nicolaus B."/>
        </authorList>
    </citation>
    <scope>NUCLEOTIDE SEQUENCE [LARGE SCALE GENOMIC DNA]</scope>
    <source>
        <strain evidence="1 2">DSM 15939</strain>
    </source>
</reference>
<keyword evidence="2" id="KW-1185">Reference proteome</keyword>
<organism evidence="1 2">
    <name type="scientific">Anoxybacteroides amylolyticum</name>
    <dbReference type="NCBI Taxonomy" id="294699"/>
    <lineage>
        <taxon>Bacteria</taxon>
        <taxon>Bacillati</taxon>
        <taxon>Bacillota</taxon>
        <taxon>Bacilli</taxon>
        <taxon>Bacillales</taxon>
        <taxon>Anoxybacillaceae</taxon>
        <taxon>Anoxybacteroides</taxon>
    </lineage>
</organism>
<dbReference type="Proteomes" id="UP000076865">
    <property type="component" value="Chromosome"/>
</dbReference>
<name>A0A160F346_9BACL</name>
<evidence type="ECO:0000313" key="1">
    <source>
        <dbReference type="EMBL" id="ANB60709.1"/>
    </source>
</evidence>
<dbReference type="KEGG" id="aamy:GFC30_1247"/>
<gene>
    <name evidence="1" type="ORF">GFC30_1247</name>
</gene>
<dbReference type="EMBL" id="CP015438">
    <property type="protein sequence ID" value="ANB60709.1"/>
    <property type="molecule type" value="Genomic_DNA"/>
</dbReference>
<proteinExistence type="predicted"/>
<sequence>MTNNAFPVATLREQSLKKLQQLEKTLREETGEEIVLIAYHRKEETK</sequence>
<dbReference type="PATRIC" id="fig|294699.3.peg.1259"/>
<evidence type="ECO:0000313" key="2">
    <source>
        <dbReference type="Proteomes" id="UP000076865"/>
    </source>
</evidence>
<dbReference type="RefSeq" id="WP_169806994.1">
    <property type="nucleotide sequence ID" value="NZ_CP015438.1"/>
</dbReference>